<proteinExistence type="inferred from homology"/>
<feature type="domain" description="Peptidase M16 C-terminal" evidence="4">
    <location>
        <begin position="178"/>
        <end position="354"/>
    </location>
</feature>
<dbReference type="Pfam" id="PF05193">
    <property type="entry name" value="Peptidase_M16_C"/>
    <property type="match status" value="1"/>
</dbReference>
<comment type="similarity">
    <text evidence="1 2">Belongs to the peptidase M16 family.</text>
</comment>
<evidence type="ECO:0000259" key="4">
    <source>
        <dbReference type="Pfam" id="PF05193"/>
    </source>
</evidence>
<dbReference type="InterPro" id="IPR050361">
    <property type="entry name" value="MPP/UQCRC_Complex"/>
</dbReference>
<dbReference type="PANTHER" id="PTHR11851:SF49">
    <property type="entry name" value="MITOCHONDRIAL-PROCESSING PEPTIDASE SUBUNIT ALPHA"/>
    <property type="match status" value="1"/>
</dbReference>
<protein>
    <submittedName>
        <fullName evidence="5">Peptidase M16 domain protein</fullName>
    </submittedName>
</protein>
<dbReference type="PATRIC" id="fig|292563.3.peg.1955"/>
<dbReference type="Proteomes" id="UP000010483">
    <property type="component" value="Chromosome"/>
</dbReference>
<dbReference type="eggNOG" id="COG0612">
    <property type="taxonomic scope" value="Bacteria"/>
</dbReference>
<evidence type="ECO:0000313" key="6">
    <source>
        <dbReference type="Proteomes" id="UP000010483"/>
    </source>
</evidence>
<evidence type="ECO:0000256" key="1">
    <source>
        <dbReference type="ARBA" id="ARBA00007261"/>
    </source>
</evidence>
<dbReference type="EMBL" id="CP003940">
    <property type="protein sequence ID" value="AFZ47825.1"/>
    <property type="molecule type" value="Genomic_DNA"/>
</dbReference>
<feature type="domain" description="Peptidase M16 N-terminal" evidence="3">
    <location>
        <begin position="27"/>
        <end position="170"/>
    </location>
</feature>
<dbReference type="GO" id="GO:0006508">
    <property type="term" value="P:proteolysis"/>
    <property type="evidence" value="ECO:0007669"/>
    <property type="project" value="InterPro"/>
</dbReference>
<dbReference type="BioCyc" id="CSTA292563:G1353-1879-MONOMER"/>
<keyword evidence="6" id="KW-1185">Reference proteome</keyword>
<gene>
    <name evidence="5" type="ordered locus">Cyast_1870</name>
</gene>
<evidence type="ECO:0000256" key="2">
    <source>
        <dbReference type="RuleBase" id="RU004447"/>
    </source>
</evidence>
<organism evidence="5 6">
    <name type="scientific">Cyanobacterium stanieri (strain ATCC 29140 / PCC 7202)</name>
    <dbReference type="NCBI Taxonomy" id="292563"/>
    <lineage>
        <taxon>Bacteria</taxon>
        <taxon>Bacillati</taxon>
        <taxon>Cyanobacteriota</taxon>
        <taxon>Cyanophyceae</taxon>
        <taxon>Oscillatoriophycideae</taxon>
        <taxon>Chroococcales</taxon>
        <taxon>Geminocystaceae</taxon>
        <taxon>Cyanobacterium</taxon>
    </lineage>
</organism>
<dbReference type="InterPro" id="IPR011765">
    <property type="entry name" value="Pept_M16_N"/>
</dbReference>
<evidence type="ECO:0000313" key="5">
    <source>
        <dbReference type="EMBL" id="AFZ47825.1"/>
    </source>
</evidence>
<accession>K9YN40</accession>
<dbReference type="GO" id="GO:0004222">
    <property type="term" value="F:metalloendopeptidase activity"/>
    <property type="evidence" value="ECO:0007669"/>
    <property type="project" value="InterPro"/>
</dbReference>
<dbReference type="Gene3D" id="3.30.830.10">
    <property type="entry name" value="Metalloenzyme, LuxS/M16 peptidase-like"/>
    <property type="match status" value="2"/>
</dbReference>
<evidence type="ECO:0000259" key="3">
    <source>
        <dbReference type="Pfam" id="PF00675"/>
    </source>
</evidence>
<dbReference type="InterPro" id="IPR011249">
    <property type="entry name" value="Metalloenz_LuxS/M16"/>
</dbReference>
<dbReference type="InterPro" id="IPR007863">
    <property type="entry name" value="Peptidase_M16_C"/>
</dbReference>
<dbReference type="AlphaFoldDB" id="K9YN40"/>
<name>K9YN40_CYASC</name>
<dbReference type="SUPFAM" id="SSF63411">
    <property type="entry name" value="LuxS/MPP-like metallohydrolase"/>
    <property type="match status" value="2"/>
</dbReference>
<dbReference type="PROSITE" id="PS00143">
    <property type="entry name" value="INSULINASE"/>
    <property type="match status" value="1"/>
</dbReference>
<dbReference type="STRING" id="292563.Cyast_1870"/>
<dbReference type="HOGENOM" id="CLU_009902_3_2_3"/>
<dbReference type="KEGG" id="csn:Cyast_1870"/>
<dbReference type="InterPro" id="IPR001431">
    <property type="entry name" value="Pept_M16_Zn_BS"/>
</dbReference>
<dbReference type="Pfam" id="PF00675">
    <property type="entry name" value="Peptidase_M16"/>
    <property type="match status" value="1"/>
</dbReference>
<dbReference type="PANTHER" id="PTHR11851">
    <property type="entry name" value="METALLOPROTEASE"/>
    <property type="match status" value="1"/>
</dbReference>
<reference evidence="6" key="1">
    <citation type="journal article" date="2013" name="Proc. Natl. Acad. Sci. U.S.A.">
        <title>Improving the coverage of the cyanobacterial phylum using diversity-driven genome sequencing.</title>
        <authorList>
            <person name="Shih P.M."/>
            <person name="Wu D."/>
            <person name="Latifi A."/>
            <person name="Axen S.D."/>
            <person name="Fewer D.P."/>
            <person name="Talla E."/>
            <person name="Calteau A."/>
            <person name="Cai F."/>
            <person name="Tandeau de Marsac N."/>
            <person name="Rippka R."/>
            <person name="Herdman M."/>
            <person name="Sivonen K."/>
            <person name="Coursin T."/>
            <person name="Laurent T."/>
            <person name="Goodwin L."/>
            <person name="Nolan M."/>
            <person name="Davenport K.W."/>
            <person name="Han C.S."/>
            <person name="Rubin E.M."/>
            <person name="Eisen J.A."/>
            <person name="Woyke T."/>
            <person name="Gugger M."/>
            <person name="Kerfeld C.A."/>
        </authorList>
    </citation>
    <scope>NUCLEOTIDE SEQUENCE [LARGE SCALE GENOMIC DNA]</scope>
    <source>
        <strain evidence="6">ATCC 29140 / PCC 7202</strain>
    </source>
</reference>
<dbReference type="GO" id="GO:0046872">
    <property type="term" value="F:metal ion binding"/>
    <property type="evidence" value="ECO:0007669"/>
    <property type="project" value="InterPro"/>
</dbReference>
<sequence length="423" mass="47790">MTLTAVKPTLRNIPTITKLSNGATIIAEQMPVDAVNFNVWFNIGSAVESNQINGMAHFLEHMIFKGSKKLLCGEFEKIVESRGALTNAATSQEYTHFYVTCSPENFADLAPLQLDLVLNSSLPDAEFVREKLVVLEEIRRANDNPRRLAFEKAMNICFPNLPYSRPILGTQASIEPLGREEMYNFHRYWYQPASMTVNAVGNLPVEDLTAIVAETMEHYSRGQEMVKTPFVSESPFEEIIREEYVDSALKQSRMIMMWRVPGLMSFEDTLALDVLAVVLGQGKLSRLFRSLREDKRLVKGISASNMTHQVQGVFYIGSQLSKDNLDQVEGQIVDHIKDIQDNGIAESELKRVCNLVANQFIFHSEKPSDRTNLYGYYYSQLGNLDLAFNYTDSLRSLTVDDIQRAAQKYLNINGYGIVRAIDA</sequence>